<dbReference type="EMBL" id="QGGG01000010">
    <property type="protein sequence ID" value="PWJ81557.1"/>
    <property type="molecule type" value="Genomic_DNA"/>
</dbReference>
<dbReference type="OrthoDB" id="9966674at2"/>
<organism evidence="1 2">
    <name type="scientific">Pseudaminobacter salicylatoxidans</name>
    <dbReference type="NCBI Taxonomy" id="93369"/>
    <lineage>
        <taxon>Bacteria</taxon>
        <taxon>Pseudomonadati</taxon>
        <taxon>Pseudomonadota</taxon>
        <taxon>Alphaproteobacteria</taxon>
        <taxon>Hyphomicrobiales</taxon>
        <taxon>Phyllobacteriaceae</taxon>
        <taxon>Pseudaminobacter</taxon>
    </lineage>
</organism>
<dbReference type="RefSeq" id="WP_109613533.1">
    <property type="nucleotide sequence ID" value="NZ_QGGG01000010.1"/>
</dbReference>
<gene>
    <name evidence="1" type="ORF">C7441_11089</name>
</gene>
<sequence length="120" mass="13662">MTDSFFSARNQVDPQVEQASTLFCSELIEASARRMTRLEGPFEAAKRLQRIADICAGAYVLPIEHWKDLGKSEKKEPEVEPEQPKSRKLRIVEAVAAKGHWFAAGMLFNMLLRWLPGLFQ</sequence>
<keyword evidence="2" id="KW-1185">Reference proteome</keyword>
<protein>
    <submittedName>
        <fullName evidence="1">Uncharacterized protein</fullName>
    </submittedName>
</protein>
<dbReference type="AlphaFoldDB" id="A0A316C2I1"/>
<accession>A0A316C2I1</accession>
<dbReference type="Proteomes" id="UP000245396">
    <property type="component" value="Unassembled WGS sequence"/>
</dbReference>
<proteinExistence type="predicted"/>
<evidence type="ECO:0000313" key="2">
    <source>
        <dbReference type="Proteomes" id="UP000245396"/>
    </source>
</evidence>
<reference evidence="1 2" key="1">
    <citation type="submission" date="2018-05" db="EMBL/GenBank/DDBJ databases">
        <title>Genomic Encyclopedia of Type Strains, Phase IV (KMG-IV): sequencing the most valuable type-strain genomes for metagenomic binning, comparative biology and taxonomic classification.</title>
        <authorList>
            <person name="Goeker M."/>
        </authorList>
    </citation>
    <scope>NUCLEOTIDE SEQUENCE [LARGE SCALE GENOMIC DNA]</scope>
    <source>
        <strain evidence="1 2">DSM 6986</strain>
    </source>
</reference>
<comment type="caution">
    <text evidence="1">The sequence shown here is derived from an EMBL/GenBank/DDBJ whole genome shotgun (WGS) entry which is preliminary data.</text>
</comment>
<evidence type="ECO:0000313" key="1">
    <source>
        <dbReference type="EMBL" id="PWJ81557.1"/>
    </source>
</evidence>
<name>A0A316C2I1_PSESE</name>